<reference evidence="1 2" key="1">
    <citation type="submission" date="2019-09" db="EMBL/GenBank/DDBJ databases">
        <title>Whole genome shotgun sequencing (WGS) of Ellagibacter isourolithinifaciens DSM 104140(T) and Adlercreutzia muris DSM 29508(T).</title>
        <authorList>
            <person name="Stoll D.A."/>
            <person name="Danylec N."/>
            <person name="Huch M."/>
        </authorList>
    </citation>
    <scope>NUCLEOTIDE SEQUENCE [LARGE SCALE GENOMIC DNA]</scope>
    <source>
        <strain evidence="1 2">DSM 29508</strain>
    </source>
</reference>
<dbReference type="RefSeq" id="WP_151430696.1">
    <property type="nucleotide sequence ID" value="NZ_JANJZI010000001.1"/>
</dbReference>
<sequence length="216" mass="25784">MIHFGCSFKKDEADLLLSRENYLYKKRNGEYPLRFGGIWTADDIAEHEQICLDNFDLNMLFYDQLDGVQFDNQIERLKFEFPDFVEITDLTQEKERYGIYAMILDEYKQIYIGKTRKNFFYRIKKHWSDNVEFDRLIFGDWRKSKLPIDSFKALDTTRILVMPLEGYSEEDILIVEQVLVESIDEVFLANRLSGGSIQWSNRLTPYMCSKVKFRNL</sequence>
<evidence type="ECO:0000313" key="1">
    <source>
        <dbReference type="EMBL" id="KAB1647738.1"/>
    </source>
</evidence>
<comment type="caution">
    <text evidence="1">The sequence shown here is derived from an EMBL/GenBank/DDBJ whole genome shotgun (WGS) entry which is preliminary data.</text>
</comment>
<organism evidence="1 2">
    <name type="scientific">Adlercreutzia muris</name>
    <dbReference type="NCBI Taxonomy" id="1796610"/>
    <lineage>
        <taxon>Bacteria</taxon>
        <taxon>Bacillati</taxon>
        <taxon>Actinomycetota</taxon>
        <taxon>Coriobacteriia</taxon>
        <taxon>Eggerthellales</taxon>
        <taxon>Eggerthellaceae</taxon>
        <taxon>Adlercreutzia</taxon>
    </lineage>
</organism>
<name>A0A7C8BTY3_9ACTN</name>
<protein>
    <recommendedName>
        <fullName evidence="3">GIY-YIG nuclease family protein</fullName>
    </recommendedName>
</protein>
<dbReference type="EMBL" id="WAJS01000018">
    <property type="protein sequence ID" value="KAB1647738.1"/>
    <property type="molecule type" value="Genomic_DNA"/>
</dbReference>
<evidence type="ECO:0008006" key="3">
    <source>
        <dbReference type="Google" id="ProtNLM"/>
    </source>
</evidence>
<dbReference type="Proteomes" id="UP000479639">
    <property type="component" value="Unassembled WGS sequence"/>
</dbReference>
<gene>
    <name evidence="1" type="ORF">F8D48_06835</name>
</gene>
<evidence type="ECO:0000313" key="2">
    <source>
        <dbReference type="Proteomes" id="UP000479639"/>
    </source>
</evidence>
<keyword evidence="2" id="KW-1185">Reference proteome</keyword>
<proteinExistence type="predicted"/>
<accession>A0A7C8BTY3</accession>
<dbReference type="AlphaFoldDB" id="A0A7C8BTY3"/>